<comment type="caution">
    <text evidence="2">The sequence shown here is derived from an EMBL/GenBank/DDBJ whole genome shotgun (WGS) entry which is preliminary data.</text>
</comment>
<evidence type="ECO:0000256" key="1">
    <source>
        <dbReference type="SAM" id="MobiDB-lite"/>
    </source>
</evidence>
<feature type="region of interest" description="Disordered" evidence="1">
    <location>
        <begin position="56"/>
        <end position="81"/>
    </location>
</feature>
<organism evidence="2 3">
    <name type="scientific">Colletotrichum plurivorum</name>
    <dbReference type="NCBI Taxonomy" id="2175906"/>
    <lineage>
        <taxon>Eukaryota</taxon>
        <taxon>Fungi</taxon>
        <taxon>Dikarya</taxon>
        <taxon>Ascomycota</taxon>
        <taxon>Pezizomycotina</taxon>
        <taxon>Sordariomycetes</taxon>
        <taxon>Hypocreomycetidae</taxon>
        <taxon>Glomerellales</taxon>
        <taxon>Glomerellaceae</taxon>
        <taxon>Colletotrichum</taxon>
        <taxon>Colletotrichum orchidearum species complex</taxon>
    </lineage>
</organism>
<feature type="compositionally biased region" description="Polar residues" evidence="1">
    <location>
        <begin position="57"/>
        <end position="75"/>
    </location>
</feature>
<proteinExistence type="predicted"/>
<dbReference type="Proteomes" id="UP000654918">
    <property type="component" value="Unassembled WGS sequence"/>
</dbReference>
<dbReference type="AlphaFoldDB" id="A0A8H6KQW9"/>
<accession>A0A8H6KQW9</accession>
<reference evidence="2" key="1">
    <citation type="journal article" date="2020" name="Phytopathology">
        <title>Genome Sequence Resources of Colletotrichum truncatum, C. plurivorum, C. musicola, and C. sojae: Four Species Pathogenic to Soybean (Glycine max).</title>
        <authorList>
            <person name="Rogerio F."/>
            <person name="Boufleur T.R."/>
            <person name="Ciampi-Guillardi M."/>
            <person name="Sukno S.A."/>
            <person name="Thon M.R."/>
            <person name="Massola Junior N.S."/>
            <person name="Baroncelli R."/>
        </authorList>
    </citation>
    <scope>NUCLEOTIDE SEQUENCE</scope>
    <source>
        <strain evidence="2">LFN00145</strain>
    </source>
</reference>
<protein>
    <submittedName>
        <fullName evidence="2">Uncharacterized protein</fullName>
    </submittedName>
</protein>
<evidence type="ECO:0000313" key="2">
    <source>
        <dbReference type="EMBL" id="KAF6835418.1"/>
    </source>
</evidence>
<evidence type="ECO:0000313" key="3">
    <source>
        <dbReference type="Proteomes" id="UP000654918"/>
    </source>
</evidence>
<name>A0A8H6KQW9_9PEZI</name>
<gene>
    <name evidence="2" type="ORF">CPLU01_04289</name>
</gene>
<feature type="compositionally biased region" description="Low complexity" evidence="1">
    <location>
        <begin position="129"/>
        <end position="139"/>
    </location>
</feature>
<feature type="region of interest" description="Disordered" evidence="1">
    <location>
        <begin position="129"/>
        <end position="163"/>
    </location>
</feature>
<dbReference type="EMBL" id="WIGO01000040">
    <property type="protein sequence ID" value="KAF6835418.1"/>
    <property type="molecule type" value="Genomic_DNA"/>
</dbReference>
<keyword evidence="3" id="KW-1185">Reference proteome</keyword>
<sequence>MLLICFPLHIRPSCTSGKGGSGYGGLDVDRSDNGRIGEKDHRCRARPASQPLLEVDQSLSEDSSAVETGTESCATPTGHLGLPPVPSHSLATRGSPAELSSYGVCLFASIPVGLGSSLTARMHTVLSSLSSRSSASRVLPPDAVRASPGRRECASPSPKTPRDDTLRYHVRTLNRAIATWGLC</sequence>